<dbReference type="EMBL" id="LT629705">
    <property type="protein sequence ID" value="SDP15079.1"/>
    <property type="molecule type" value="Genomic_DNA"/>
</dbReference>
<dbReference type="OrthoDB" id="7004103at2"/>
<reference evidence="1 2" key="1">
    <citation type="submission" date="2016-10" db="EMBL/GenBank/DDBJ databases">
        <authorList>
            <person name="de Groot N.N."/>
        </authorList>
    </citation>
    <scope>NUCLEOTIDE SEQUENCE [LARGE SCALE GENOMIC DNA]</scope>
    <source>
        <strain evidence="1 2">CECT 7543</strain>
    </source>
</reference>
<organism evidence="1 2">
    <name type="scientific">Pseudomonas arsenicoxydans</name>
    <dbReference type="NCBI Taxonomy" id="702115"/>
    <lineage>
        <taxon>Bacteria</taxon>
        <taxon>Pseudomonadati</taxon>
        <taxon>Pseudomonadota</taxon>
        <taxon>Gammaproteobacteria</taxon>
        <taxon>Pseudomonadales</taxon>
        <taxon>Pseudomonadaceae</taxon>
        <taxon>Pseudomonas</taxon>
    </lineage>
</organism>
<sequence>MREAQRRLAMAAWSKLFALPAHFISAEERYFRLLRAADDMERADLITGEEWRKLVQQAGMALASTAECMGGTGH</sequence>
<gene>
    <name evidence="1" type="ORF">SAMN04489798_4844</name>
</gene>
<evidence type="ECO:0000313" key="2">
    <source>
        <dbReference type="Proteomes" id="UP000198827"/>
    </source>
</evidence>
<evidence type="ECO:0000313" key="1">
    <source>
        <dbReference type="EMBL" id="SDP15079.1"/>
    </source>
</evidence>
<proteinExistence type="predicted"/>
<dbReference type="Proteomes" id="UP000198827">
    <property type="component" value="Chromosome I"/>
</dbReference>
<accession>A0A1H0QEC8</accession>
<dbReference type="AlphaFoldDB" id="A0A1H0QEC8"/>
<protein>
    <submittedName>
        <fullName evidence="1">Uncharacterized protein</fullName>
    </submittedName>
</protein>
<name>A0A1H0QEC8_9PSED</name>